<proteinExistence type="predicted"/>
<accession>A0AA39U180</accession>
<sequence>ASWLGNSGATRHIVKNKLCFSDYTETLGHEVIGVGKSKGLKKGTVKIKMVEGGKNTSVTLKDCIHCPEAPFNLISLGHIT</sequence>
<evidence type="ECO:0000313" key="2">
    <source>
        <dbReference type="EMBL" id="KAK0468674.1"/>
    </source>
</evidence>
<comment type="caution">
    <text evidence="2">The sequence shown here is derived from an EMBL/GenBank/DDBJ whole genome shotgun (WGS) entry which is preliminary data.</text>
</comment>
<dbReference type="EMBL" id="JAUEPR010000068">
    <property type="protein sequence ID" value="KAK0468674.1"/>
    <property type="molecule type" value="Genomic_DNA"/>
</dbReference>
<evidence type="ECO:0000259" key="1">
    <source>
        <dbReference type="Pfam" id="PF22936"/>
    </source>
</evidence>
<organism evidence="2 3">
    <name type="scientific">Armillaria novae-zelandiae</name>
    <dbReference type="NCBI Taxonomy" id="153914"/>
    <lineage>
        <taxon>Eukaryota</taxon>
        <taxon>Fungi</taxon>
        <taxon>Dikarya</taxon>
        <taxon>Basidiomycota</taxon>
        <taxon>Agaricomycotina</taxon>
        <taxon>Agaricomycetes</taxon>
        <taxon>Agaricomycetidae</taxon>
        <taxon>Agaricales</taxon>
        <taxon>Marasmiineae</taxon>
        <taxon>Physalacriaceae</taxon>
        <taxon>Armillaria</taxon>
    </lineage>
</organism>
<feature type="non-terminal residue" evidence="2">
    <location>
        <position position="1"/>
    </location>
</feature>
<feature type="domain" description="Retrovirus-related Pol polyprotein from transposon TNT 1-94-like beta-barrel" evidence="1">
    <location>
        <begin position="3"/>
        <end position="79"/>
    </location>
</feature>
<reference evidence="2" key="1">
    <citation type="submission" date="2023-06" db="EMBL/GenBank/DDBJ databases">
        <authorList>
            <consortium name="Lawrence Berkeley National Laboratory"/>
            <person name="Ahrendt S."/>
            <person name="Sahu N."/>
            <person name="Indic B."/>
            <person name="Wong-Bajracharya J."/>
            <person name="Merenyi Z."/>
            <person name="Ke H.-M."/>
            <person name="Monk M."/>
            <person name="Kocsube S."/>
            <person name="Drula E."/>
            <person name="Lipzen A."/>
            <person name="Balint B."/>
            <person name="Henrissat B."/>
            <person name="Andreopoulos B."/>
            <person name="Martin F.M."/>
            <person name="Harder C.B."/>
            <person name="Rigling D."/>
            <person name="Ford K.L."/>
            <person name="Foster G.D."/>
            <person name="Pangilinan J."/>
            <person name="Papanicolaou A."/>
            <person name="Barry K."/>
            <person name="LaButti K."/>
            <person name="Viragh M."/>
            <person name="Koriabine M."/>
            <person name="Yan M."/>
            <person name="Riley R."/>
            <person name="Champramary S."/>
            <person name="Plett K.L."/>
            <person name="Tsai I.J."/>
            <person name="Slot J."/>
            <person name="Sipos G."/>
            <person name="Plett J."/>
            <person name="Nagy L.G."/>
            <person name="Grigoriev I.V."/>
        </authorList>
    </citation>
    <scope>NUCLEOTIDE SEQUENCE</scope>
    <source>
        <strain evidence="2">ICMP 16352</strain>
    </source>
</reference>
<dbReference type="AlphaFoldDB" id="A0AA39U180"/>
<dbReference type="Proteomes" id="UP001175227">
    <property type="component" value="Unassembled WGS sequence"/>
</dbReference>
<feature type="non-terminal residue" evidence="2">
    <location>
        <position position="80"/>
    </location>
</feature>
<dbReference type="InterPro" id="IPR054722">
    <property type="entry name" value="PolX-like_BBD"/>
</dbReference>
<protein>
    <recommendedName>
        <fullName evidence="1">Retrovirus-related Pol polyprotein from transposon TNT 1-94-like beta-barrel domain-containing protein</fullName>
    </recommendedName>
</protein>
<name>A0AA39U180_9AGAR</name>
<keyword evidence="3" id="KW-1185">Reference proteome</keyword>
<evidence type="ECO:0000313" key="3">
    <source>
        <dbReference type="Proteomes" id="UP001175227"/>
    </source>
</evidence>
<dbReference type="Pfam" id="PF22936">
    <property type="entry name" value="Pol_BBD"/>
    <property type="match status" value="1"/>
</dbReference>
<gene>
    <name evidence="2" type="ORF">IW261DRAFT_1291914</name>
</gene>